<feature type="compositionally biased region" description="Basic and acidic residues" evidence="1">
    <location>
        <begin position="438"/>
        <end position="449"/>
    </location>
</feature>
<name>A0A6L2K714_TANCI</name>
<feature type="region of interest" description="Disordered" evidence="1">
    <location>
        <begin position="438"/>
        <end position="523"/>
    </location>
</feature>
<feature type="compositionally biased region" description="Basic and acidic residues" evidence="1">
    <location>
        <begin position="463"/>
        <end position="478"/>
    </location>
</feature>
<feature type="compositionally biased region" description="Basic and acidic residues" evidence="1">
    <location>
        <begin position="207"/>
        <end position="225"/>
    </location>
</feature>
<feature type="compositionally biased region" description="Basic and acidic residues" evidence="1">
    <location>
        <begin position="261"/>
        <end position="278"/>
    </location>
</feature>
<reference evidence="2" key="1">
    <citation type="journal article" date="2019" name="Sci. Rep.">
        <title>Draft genome of Tanacetum cinerariifolium, the natural source of mosquito coil.</title>
        <authorList>
            <person name="Yamashiro T."/>
            <person name="Shiraishi A."/>
            <person name="Satake H."/>
            <person name="Nakayama K."/>
        </authorList>
    </citation>
    <scope>NUCLEOTIDE SEQUENCE</scope>
</reference>
<sequence>MRNKINLHTICDDSLLGTLKLISKTQDYQQYGALIPDDMINQAIKDSKAYKTYYDFATGKDTPKKARRYKKVASPSRIMSPVLEEEPAEKPEQARKPSKKFTTVPTVGVVIKDTPSEYVPKKKTPAKVDRGDEVGSQPKGPDEFEDKTTNTDERTGNKPGISDVPKYLSESENESWGDSGDDESNDYESDEVTKNDDEDDDDESDANDDKEGSDSEKTDFNKDENLNVNMNDDDEEEEHEEEYVRTPDSFEFNDDDEEYDELYKDVNVRSKVTEHEEVEKGDEEITDTTHESVSQEKSYEQVIEDAHVTLTSSHKTEVSALEQELSQVKQVDHSAQILAQIPAKAQAEKEKYIEIIKKSVKEIIKDEVKSQLPQILPKEVSDFANPVIQSAINESLENVILAKSSSQPKSTYEAAASLTEFELKKILLDKIQKIKSYRDRDNKDQDKDPPAGSDQGLTKRKTSRDAEPPRGSKSKETNEMPQDQGGDLGNTENQSNVDEVSKHDWFKKTERPLTPDRDWNASKQIDFRPPQTWISKMAKSRKLPTTFDELMSTPIDFSAYVLHNPNIENLT</sequence>
<evidence type="ECO:0000313" key="2">
    <source>
        <dbReference type="EMBL" id="GEU44590.1"/>
    </source>
</evidence>
<comment type="caution">
    <text evidence="2">The sequence shown here is derived from an EMBL/GenBank/DDBJ whole genome shotgun (WGS) entry which is preliminary data.</text>
</comment>
<feature type="compositionally biased region" description="Basic and acidic residues" evidence="1">
    <location>
        <begin position="140"/>
        <end position="156"/>
    </location>
</feature>
<feature type="compositionally biased region" description="Acidic residues" evidence="1">
    <location>
        <begin position="171"/>
        <end position="206"/>
    </location>
</feature>
<accession>A0A6L2K714</accession>
<proteinExistence type="predicted"/>
<feature type="compositionally biased region" description="Basic and acidic residues" evidence="1">
    <location>
        <begin position="287"/>
        <end position="298"/>
    </location>
</feature>
<dbReference type="EMBL" id="BKCJ010001866">
    <property type="protein sequence ID" value="GEU44590.1"/>
    <property type="molecule type" value="Genomic_DNA"/>
</dbReference>
<gene>
    <name evidence="2" type="ORF">Tci_016568</name>
</gene>
<organism evidence="2">
    <name type="scientific">Tanacetum cinerariifolium</name>
    <name type="common">Dalmatian daisy</name>
    <name type="synonym">Chrysanthemum cinerariifolium</name>
    <dbReference type="NCBI Taxonomy" id="118510"/>
    <lineage>
        <taxon>Eukaryota</taxon>
        <taxon>Viridiplantae</taxon>
        <taxon>Streptophyta</taxon>
        <taxon>Embryophyta</taxon>
        <taxon>Tracheophyta</taxon>
        <taxon>Spermatophyta</taxon>
        <taxon>Magnoliopsida</taxon>
        <taxon>eudicotyledons</taxon>
        <taxon>Gunneridae</taxon>
        <taxon>Pentapetalae</taxon>
        <taxon>asterids</taxon>
        <taxon>campanulids</taxon>
        <taxon>Asterales</taxon>
        <taxon>Asteraceae</taxon>
        <taxon>Asteroideae</taxon>
        <taxon>Anthemideae</taxon>
        <taxon>Anthemidinae</taxon>
        <taxon>Tanacetum</taxon>
    </lineage>
</organism>
<evidence type="ECO:0000256" key="1">
    <source>
        <dbReference type="SAM" id="MobiDB-lite"/>
    </source>
</evidence>
<feature type="compositionally biased region" description="Basic and acidic residues" evidence="1">
    <location>
        <begin position="499"/>
        <end position="520"/>
    </location>
</feature>
<dbReference type="AlphaFoldDB" id="A0A6L2K714"/>
<feature type="compositionally biased region" description="Acidic residues" evidence="1">
    <location>
        <begin position="231"/>
        <end position="241"/>
    </location>
</feature>
<feature type="region of interest" description="Disordered" evidence="1">
    <location>
        <begin position="67"/>
        <end position="298"/>
    </location>
</feature>
<feature type="compositionally biased region" description="Acidic residues" evidence="1">
    <location>
        <begin position="251"/>
        <end position="260"/>
    </location>
</feature>
<protein>
    <submittedName>
        <fullName evidence="2">Uncharacterized protein</fullName>
    </submittedName>
</protein>